<name>A0A7K3RUS2_9ACTN</name>
<organism evidence="2 3">
    <name type="scientific">Streptomyces parvus</name>
    <dbReference type="NCBI Taxonomy" id="66428"/>
    <lineage>
        <taxon>Bacteria</taxon>
        <taxon>Bacillati</taxon>
        <taxon>Actinomycetota</taxon>
        <taxon>Actinomycetes</taxon>
        <taxon>Kitasatosporales</taxon>
        <taxon>Streptomycetaceae</taxon>
        <taxon>Streptomyces</taxon>
    </lineage>
</organism>
<dbReference type="Proteomes" id="UP000469670">
    <property type="component" value="Unassembled WGS sequence"/>
</dbReference>
<evidence type="ECO:0000313" key="3">
    <source>
        <dbReference type="Proteomes" id="UP000469670"/>
    </source>
</evidence>
<comment type="caution">
    <text evidence="2">The sequence shown here is derived from an EMBL/GenBank/DDBJ whole genome shotgun (WGS) entry which is preliminary data.</text>
</comment>
<dbReference type="AlphaFoldDB" id="A0A7K3RUS2"/>
<sequence length="79" mass="8004">MNPTPASEADGPGTPQHRGQDGPAAPGTVEATTVPHQKTPHDPDPAAYVHGRDLAAQSQGFDALDDPDPLRAADAAGAE</sequence>
<reference evidence="2 3" key="1">
    <citation type="submission" date="2020-01" db="EMBL/GenBank/DDBJ databases">
        <title>Insect and environment-associated Actinomycetes.</title>
        <authorList>
            <person name="Currrie C."/>
            <person name="Chevrette M."/>
            <person name="Carlson C."/>
            <person name="Stubbendieck R."/>
            <person name="Wendt-Pienkowski E."/>
        </authorList>
    </citation>
    <scope>NUCLEOTIDE SEQUENCE [LARGE SCALE GENOMIC DNA]</scope>
    <source>
        <strain evidence="2 3">SID7590</strain>
    </source>
</reference>
<feature type="region of interest" description="Disordered" evidence="1">
    <location>
        <begin position="1"/>
        <end position="79"/>
    </location>
</feature>
<evidence type="ECO:0000313" key="2">
    <source>
        <dbReference type="EMBL" id="NEC18971.1"/>
    </source>
</evidence>
<gene>
    <name evidence="2" type="ORF">G3I50_11975</name>
</gene>
<proteinExistence type="predicted"/>
<evidence type="ECO:0000256" key="1">
    <source>
        <dbReference type="SAM" id="MobiDB-lite"/>
    </source>
</evidence>
<feature type="non-terminal residue" evidence="2">
    <location>
        <position position="79"/>
    </location>
</feature>
<accession>A0A7K3RUS2</accession>
<dbReference type="EMBL" id="JAAGMP010000555">
    <property type="protein sequence ID" value="NEC18971.1"/>
    <property type="molecule type" value="Genomic_DNA"/>
</dbReference>
<protein>
    <submittedName>
        <fullName evidence="2">Iron transporter</fullName>
    </submittedName>
</protein>
<feature type="compositionally biased region" description="Low complexity" evidence="1">
    <location>
        <begin position="70"/>
        <end position="79"/>
    </location>
</feature>